<dbReference type="PANTHER" id="PTHR24232">
    <property type="entry name" value="G-PROTEIN COUPLED RECEPTOR"/>
    <property type="match status" value="1"/>
</dbReference>
<reference evidence="18" key="1">
    <citation type="submission" date="2023-05" db="EMBL/GenBank/DDBJ databases">
        <authorList>
            <person name="Stuckert A."/>
        </authorList>
    </citation>
    <scope>NUCLEOTIDE SEQUENCE</scope>
</reference>
<dbReference type="Pfam" id="PF00001">
    <property type="entry name" value="7tm_1"/>
    <property type="match status" value="1"/>
</dbReference>
<dbReference type="PRINTS" id="PR01428">
    <property type="entry name" value="PROTEASEAR"/>
</dbReference>
<keyword evidence="7 16" id="KW-1133">Transmembrane helix</keyword>
<dbReference type="InterPro" id="IPR000935">
    <property type="entry name" value="Thrmbn_rcpt"/>
</dbReference>
<feature type="non-terminal residue" evidence="18">
    <location>
        <position position="1"/>
    </location>
</feature>
<evidence type="ECO:0000256" key="12">
    <source>
        <dbReference type="ARBA" id="ARBA00023170"/>
    </source>
</evidence>
<keyword evidence="19" id="KW-1185">Reference proteome</keyword>
<evidence type="ECO:0000256" key="9">
    <source>
        <dbReference type="ARBA" id="ARBA00023084"/>
    </source>
</evidence>
<dbReference type="Proteomes" id="UP001162483">
    <property type="component" value="Unassembled WGS sequence"/>
</dbReference>
<keyword evidence="9" id="KW-0094">Blood coagulation</keyword>
<keyword evidence="10 16" id="KW-0472">Membrane</keyword>
<evidence type="ECO:0000256" key="10">
    <source>
        <dbReference type="ARBA" id="ARBA00023136"/>
    </source>
</evidence>
<evidence type="ECO:0000313" key="18">
    <source>
        <dbReference type="EMBL" id="CAI9547811.1"/>
    </source>
</evidence>
<dbReference type="PROSITE" id="PS50262">
    <property type="entry name" value="G_PROTEIN_RECEP_F1_2"/>
    <property type="match status" value="1"/>
</dbReference>
<evidence type="ECO:0000256" key="13">
    <source>
        <dbReference type="ARBA" id="ARBA00023180"/>
    </source>
</evidence>
<dbReference type="Gene3D" id="1.20.1070.10">
    <property type="entry name" value="Rhodopsin 7-helix transmembrane proteins"/>
    <property type="match status" value="1"/>
</dbReference>
<evidence type="ECO:0000259" key="17">
    <source>
        <dbReference type="PROSITE" id="PS50262"/>
    </source>
</evidence>
<evidence type="ECO:0000256" key="16">
    <source>
        <dbReference type="SAM" id="Phobius"/>
    </source>
</evidence>
<evidence type="ECO:0000256" key="4">
    <source>
        <dbReference type="ARBA" id="ARBA00022692"/>
    </source>
</evidence>
<evidence type="ECO:0000256" key="3">
    <source>
        <dbReference type="ARBA" id="ARBA00022475"/>
    </source>
</evidence>
<evidence type="ECO:0000256" key="6">
    <source>
        <dbReference type="ARBA" id="ARBA00022729"/>
    </source>
</evidence>
<keyword evidence="12" id="KW-0675">Receptor</keyword>
<evidence type="ECO:0000256" key="15">
    <source>
        <dbReference type="ARBA" id="ARBA00031780"/>
    </source>
</evidence>
<dbReference type="EMBL" id="CATNWA010004420">
    <property type="protein sequence ID" value="CAI9547811.1"/>
    <property type="molecule type" value="Genomic_DNA"/>
</dbReference>
<accession>A0ABN9BJJ2</accession>
<feature type="transmembrane region" description="Helical" evidence="16">
    <location>
        <begin position="229"/>
        <end position="253"/>
    </location>
</feature>
<keyword evidence="13" id="KW-0325">Glycoprotein</keyword>
<evidence type="ECO:0000313" key="19">
    <source>
        <dbReference type="Proteomes" id="UP001162483"/>
    </source>
</evidence>
<dbReference type="PANTHER" id="PTHR24232:SF20">
    <property type="entry name" value="PROTEINASE-ACTIVATED RECEPTOR 1"/>
    <property type="match status" value="1"/>
</dbReference>
<evidence type="ECO:0000256" key="1">
    <source>
        <dbReference type="ARBA" id="ARBA00004651"/>
    </source>
</evidence>
<evidence type="ECO:0000256" key="8">
    <source>
        <dbReference type="ARBA" id="ARBA00023040"/>
    </source>
</evidence>
<feature type="transmembrane region" description="Helical" evidence="16">
    <location>
        <begin position="136"/>
        <end position="156"/>
    </location>
</feature>
<organism evidence="18 19">
    <name type="scientific">Staurois parvus</name>
    <dbReference type="NCBI Taxonomy" id="386267"/>
    <lineage>
        <taxon>Eukaryota</taxon>
        <taxon>Metazoa</taxon>
        <taxon>Chordata</taxon>
        <taxon>Craniata</taxon>
        <taxon>Vertebrata</taxon>
        <taxon>Euteleostomi</taxon>
        <taxon>Amphibia</taxon>
        <taxon>Batrachia</taxon>
        <taxon>Anura</taxon>
        <taxon>Neobatrachia</taxon>
        <taxon>Ranoidea</taxon>
        <taxon>Ranidae</taxon>
        <taxon>Staurois</taxon>
    </lineage>
</organism>
<feature type="transmembrane region" description="Helical" evidence="16">
    <location>
        <begin position="58"/>
        <end position="78"/>
    </location>
</feature>
<dbReference type="InterPro" id="IPR003912">
    <property type="entry name" value="Protea_act_rcpt"/>
</dbReference>
<feature type="transmembrane region" description="Helical" evidence="16">
    <location>
        <begin position="90"/>
        <end position="115"/>
    </location>
</feature>
<dbReference type="PRINTS" id="PR00237">
    <property type="entry name" value="GPCRRHODOPSN"/>
</dbReference>
<feature type="transmembrane region" description="Helical" evidence="16">
    <location>
        <begin position="25"/>
        <end position="46"/>
    </location>
</feature>
<keyword evidence="5" id="KW-0356">Hemostasis</keyword>
<keyword evidence="3" id="KW-1003">Cell membrane</keyword>
<feature type="domain" description="G-protein coupled receptors family 1 profile" evidence="17">
    <location>
        <begin position="36"/>
        <end position="287"/>
    </location>
</feature>
<evidence type="ECO:0000256" key="5">
    <source>
        <dbReference type="ARBA" id="ARBA00022696"/>
    </source>
</evidence>
<keyword evidence="6" id="KW-0732">Signal</keyword>
<keyword evidence="8" id="KW-0297">G-protein coupled receptor</keyword>
<gene>
    <name evidence="18" type="ORF">SPARVUS_LOCUS3055192</name>
</gene>
<protein>
    <recommendedName>
        <fullName evidence="2">Proteinase-activated receptor 1</fullName>
    </recommendedName>
    <alternativeName>
        <fullName evidence="15">Thrombin receptor</fullName>
    </alternativeName>
</protein>
<comment type="subcellular location">
    <subcellularLocation>
        <location evidence="1">Cell membrane</location>
        <topology evidence="1">Multi-pass membrane protein</topology>
    </subcellularLocation>
</comment>
<proteinExistence type="predicted"/>
<dbReference type="SUPFAM" id="SSF81321">
    <property type="entry name" value="Family A G protein-coupled receptor-like"/>
    <property type="match status" value="1"/>
</dbReference>
<evidence type="ECO:0000256" key="7">
    <source>
        <dbReference type="ARBA" id="ARBA00022989"/>
    </source>
</evidence>
<comment type="caution">
    <text evidence="18">The sequence shown here is derived from an EMBL/GenBank/DDBJ whole genome shotgun (WGS) entry which is preliminary data.</text>
</comment>
<dbReference type="PRINTS" id="PR00908">
    <property type="entry name" value="THROMBINR"/>
</dbReference>
<keyword evidence="11" id="KW-1015">Disulfide bond</keyword>
<evidence type="ECO:0000256" key="14">
    <source>
        <dbReference type="ARBA" id="ARBA00023224"/>
    </source>
</evidence>
<evidence type="ECO:0000256" key="2">
    <source>
        <dbReference type="ARBA" id="ARBA00019705"/>
    </source>
</evidence>
<name>A0ABN9BJJ2_9NEOB</name>
<dbReference type="InterPro" id="IPR000276">
    <property type="entry name" value="GPCR_Rhodpsn"/>
</dbReference>
<feature type="transmembrane region" description="Helical" evidence="16">
    <location>
        <begin position="186"/>
        <end position="208"/>
    </location>
</feature>
<keyword evidence="14" id="KW-0807">Transducer</keyword>
<keyword evidence="4 16" id="KW-0812">Transmembrane</keyword>
<evidence type="ECO:0000256" key="11">
    <source>
        <dbReference type="ARBA" id="ARBA00023157"/>
    </source>
</evidence>
<dbReference type="InterPro" id="IPR017452">
    <property type="entry name" value="GPCR_Rhodpsn_7TM"/>
</dbReference>
<feature type="transmembrane region" description="Helical" evidence="16">
    <location>
        <begin position="265"/>
        <end position="288"/>
    </location>
</feature>
<sequence>PYKRVPKEVKQLLHSEWLTKFVPGVYTAVFCLSLPLNIAAALIFLIKIKVKKPAVVYMLNLTIADLLFVCMMPFNILYRFSGNNWRAGEALCHIVIAAFYFNMYSSILLITSMSVDKFLAVIYPIQSLSWRSMTRAWIICFFIWLISIASTVPLFITQQIFYIDILAITTCHDVRNDKEVGSFYRYYFSTFTALFFFLPLIITAFCYAATIKRLSSSKMGNTDRKKQAVVLAIIVLCIFVICFGPANLIFFVHNLQIANTPASKLYLAYLVCTAISSVSTTLNPLLYFVASSKFQSILCCKKDSDVQQSSTKE</sequence>